<reference evidence="3 4" key="1">
    <citation type="submission" date="2019-08" db="EMBL/GenBank/DDBJ databases">
        <title>Draft genome sequences of two oriental melons (Cucumis melo L. var makuwa).</title>
        <authorList>
            <person name="Kwon S.-Y."/>
        </authorList>
    </citation>
    <scope>NUCLEOTIDE SEQUENCE [LARGE SCALE GENOMIC DNA]</scope>
    <source>
        <strain evidence="4">cv. Chang Bougi</strain>
        <strain evidence="3">cv. SW 3</strain>
        <tissue evidence="1">Leaf</tissue>
    </source>
</reference>
<sequence>MLTRDTFPVPFLKWTDVTLEYIELVKSGLQQWFVLDFTNPTLHHAQLLKGVQGAYHYFKKFR</sequence>
<protein>
    <submittedName>
        <fullName evidence="1">(R)-mandelonitrile lyase 1-like</fullName>
    </submittedName>
</protein>
<name>A0A5A7VHU6_CUCMM</name>
<evidence type="ECO:0000313" key="4">
    <source>
        <dbReference type="Proteomes" id="UP000321947"/>
    </source>
</evidence>
<accession>A0A5A7VHU6</accession>
<gene>
    <name evidence="2" type="ORF">E5676_scaffold491G00050</name>
    <name evidence="1" type="ORF">E6C27_scaffold1343G00190</name>
</gene>
<evidence type="ECO:0000313" key="1">
    <source>
        <dbReference type="EMBL" id="KAA0065321.1"/>
    </source>
</evidence>
<evidence type="ECO:0000313" key="2">
    <source>
        <dbReference type="EMBL" id="TYJ97702.1"/>
    </source>
</evidence>
<dbReference type="EMBL" id="SSTD01018622">
    <property type="protein sequence ID" value="TYJ97702.1"/>
    <property type="molecule type" value="Genomic_DNA"/>
</dbReference>
<comment type="caution">
    <text evidence="1">The sequence shown here is derived from an EMBL/GenBank/DDBJ whole genome shotgun (WGS) entry which is preliminary data.</text>
</comment>
<dbReference type="Proteomes" id="UP000321393">
    <property type="component" value="Unassembled WGS sequence"/>
</dbReference>
<dbReference type="AlphaFoldDB" id="A0A5A7VHU6"/>
<keyword evidence="1" id="KW-0456">Lyase</keyword>
<organism evidence="1 3">
    <name type="scientific">Cucumis melo var. makuwa</name>
    <name type="common">Oriental melon</name>
    <dbReference type="NCBI Taxonomy" id="1194695"/>
    <lineage>
        <taxon>Eukaryota</taxon>
        <taxon>Viridiplantae</taxon>
        <taxon>Streptophyta</taxon>
        <taxon>Embryophyta</taxon>
        <taxon>Tracheophyta</taxon>
        <taxon>Spermatophyta</taxon>
        <taxon>Magnoliopsida</taxon>
        <taxon>eudicotyledons</taxon>
        <taxon>Gunneridae</taxon>
        <taxon>Pentapetalae</taxon>
        <taxon>rosids</taxon>
        <taxon>fabids</taxon>
        <taxon>Cucurbitales</taxon>
        <taxon>Cucurbitaceae</taxon>
        <taxon>Benincaseae</taxon>
        <taxon>Cucumis</taxon>
    </lineage>
</organism>
<evidence type="ECO:0000313" key="3">
    <source>
        <dbReference type="Proteomes" id="UP000321393"/>
    </source>
</evidence>
<dbReference type="EMBL" id="SSTE01001686">
    <property type="protein sequence ID" value="KAA0065321.1"/>
    <property type="molecule type" value="Genomic_DNA"/>
</dbReference>
<dbReference type="Proteomes" id="UP000321947">
    <property type="component" value="Unassembled WGS sequence"/>
</dbReference>
<proteinExistence type="predicted"/>
<dbReference type="GO" id="GO:0016829">
    <property type="term" value="F:lyase activity"/>
    <property type="evidence" value="ECO:0007669"/>
    <property type="project" value="UniProtKB-KW"/>
</dbReference>